<organism evidence="10 11">
    <name type="scientific">Candidatus Pullilachnospira stercoravium</name>
    <dbReference type="NCBI Taxonomy" id="2840913"/>
    <lineage>
        <taxon>Bacteria</taxon>
        <taxon>Bacillati</taxon>
        <taxon>Bacillota</taxon>
        <taxon>Clostridia</taxon>
        <taxon>Lachnospirales</taxon>
        <taxon>Lachnospiraceae</taxon>
        <taxon>Lachnospiraceae incertae sedis</taxon>
        <taxon>Candidatus Pullilachnospira</taxon>
    </lineage>
</organism>
<dbReference type="CDD" id="cd00383">
    <property type="entry name" value="trans_reg_C"/>
    <property type="match status" value="1"/>
</dbReference>
<dbReference type="Proteomes" id="UP000886723">
    <property type="component" value="Unassembled WGS sequence"/>
</dbReference>
<evidence type="ECO:0000313" key="10">
    <source>
        <dbReference type="EMBL" id="HIV14038.1"/>
    </source>
</evidence>
<feature type="domain" description="Response regulatory" evidence="8">
    <location>
        <begin position="4"/>
        <end position="118"/>
    </location>
</feature>
<dbReference type="Gene3D" id="6.10.250.690">
    <property type="match status" value="1"/>
</dbReference>
<dbReference type="Gene3D" id="3.40.50.2300">
    <property type="match status" value="1"/>
</dbReference>
<dbReference type="InterPro" id="IPR001867">
    <property type="entry name" value="OmpR/PhoB-type_DNA-bd"/>
</dbReference>
<dbReference type="EMBL" id="DVON01000278">
    <property type="protein sequence ID" value="HIV14038.1"/>
    <property type="molecule type" value="Genomic_DNA"/>
</dbReference>
<comment type="function">
    <text evidence="5">May play the central regulatory role in sporulation. It may be an element of the effector pathway responsible for the activation of sporulation genes in response to nutritional stress. Spo0A may act in concert with spo0H (a sigma factor) to control the expression of some genes that are critical to the sporulation process.</text>
</comment>
<evidence type="ECO:0000256" key="7">
    <source>
        <dbReference type="PROSITE-ProRule" id="PRU01091"/>
    </source>
</evidence>
<accession>A0A9D1T7Z5</accession>
<feature type="domain" description="OmpR/PhoB-type" evidence="9">
    <location>
        <begin position="126"/>
        <end position="223"/>
    </location>
</feature>
<evidence type="ECO:0000256" key="1">
    <source>
        <dbReference type="ARBA" id="ARBA00018672"/>
    </source>
</evidence>
<dbReference type="GO" id="GO:0032993">
    <property type="term" value="C:protein-DNA complex"/>
    <property type="evidence" value="ECO:0007669"/>
    <property type="project" value="TreeGrafter"/>
</dbReference>
<evidence type="ECO:0000256" key="2">
    <source>
        <dbReference type="ARBA" id="ARBA00023015"/>
    </source>
</evidence>
<dbReference type="GO" id="GO:0000156">
    <property type="term" value="F:phosphorelay response regulator activity"/>
    <property type="evidence" value="ECO:0007669"/>
    <property type="project" value="TreeGrafter"/>
</dbReference>
<name>A0A9D1T7Z5_9FIRM</name>
<gene>
    <name evidence="10" type="ORF">IAA63_13005</name>
</gene>
<keyword evidence="2" id="KW-0805">Transcription regulation</keyword>
<evidence type="ECO:0000256" key="3">
    <source>
        <dbReference type="ARBA" id="ARBA00023125"/>
    </source>
</evidence>
<keyword evidence="3 7" id="KW-0238">DNA-binding</keyword>
<dbReference type="AlphaFoldDB" id="A0A9D1T7Z5"/>
<dbReference type="Pfam" id="PF00072">
    <property type="entry name" value="Response_reg"/>
    <property type="match status" value="1"/>
</dbReference>
<dbReference type="GO" id="GO:0006355">
    <property type="term" value="P:regulation of DNA-templated transcription"/>
    <property type="evidence" value="ECO:0007669"/>
    <property type="project" value="InterPro"/>
</dbReference>
<evidence type="ECO:0000256" key="6">
    <source>
        <dbReference type="PROSITE-ProRule" id="PRU00169"/>
    </source>
</evidence>
<dbReference type="CDD" id="cd17574">
    <property type="entry name" value="REC_OmpR"/>
    <property type="match status" value="1"/>
</dbReference>
<dbReference type="Pfam" id="PF00486">
    <property type="entry name" value="Trans_reg_C"/>
    <property type="match status" value="1"/>
</dbReference>
<dbReference type="InterPro" id="IPR039420">
    <property type="entry name" value="WalR-like"/>
</dbReference>
<dbReference type="SMART" id="SM00448">
    <property type="entry name" value="REC"/>
    <property type="match status" value="1"/>
</dbReference>
<reference evidence="10" key="2">
    <citation type="journal article" date="2021" name="PeerJ">
        <title>Extensive microbial diversity within the chicken gut microbiome revealed by metagenomics and culture.</title>
        <authorList>
            <person name="Gilroy R."/>
            <person name="Ravi A."/>
            <person name="Getino M."/>
            <person name="Pursley I."/>
            <person name="Horton D.L."/>
            <person name="Alikhan N.F."/>
            <person name="Baker D."/>
            <person name="Gharbi K."/>
            <person name="Hall N."/>
            <person name="Watson M."/>
            <person name="Adriaenssens E.M."/>
            <person name="Foster-Nyarko E."/>
            <person name="Jarju S."/>
            <person name="Secka A."/>
            <person name="Antonio M."/>
            <person name="Oren A."/>
            <person name="Chaudhuri R.R."/>
            <person name="La Ragione R."/>
            <person name="Hildebrand F."/>
            <person name="Pallen M.J."/>
        </authorList>
    </citation>
    <scope>NUCLEOTIDE SEQUENCE</scope>
    <source>
        <strain evidence="10">ChiBcec2-4451</strain>
    </source>
</reference>
<dbReference type="GO" id="GO:0005829">
    <property type="term" value="C:cytosol"/>
    <property type="evidence" value="ECO:0007669"/>
    <property type="project" value="TreeGrafter"/>
</dbReference>
<evidence type="ECO:0000256" key="4">
    <source>
        <dbReference type="ARBA" id="ARBA00023163"/>
    </source>
</evidence>
<comment type="caution">
    <text evidence="10">The sequence shown here is derived from an EMBL/GenBank/DDBJ whole genome shotgun (WGS) entry which is preliminary data.</text>
</comment>
<dbReference type="InterPro" id="IPR011006">
    <property type="entry name" value="CheY-like_superfamily"/>
</dbReference>
<keyword evidence="4" id="KW-0804">Transcription</keyword>
<reference evidence="10" key="1">
    <citation type="submission" date="2020-10" db="EMBL/GenBank/DDBJ databases">
        <authorList>
            <person name="Gilroy R."/>
        </authorList>
    </citation>
    <scope>NUCLEOTIDE SEQUENCE</scope>
    <source>
        <strain evidence="10">ChiBcec2-4451</strain>
    </source>
</reference>
<dbReference type="InterPro" id="IPR036388">
    <property type="entry name" value="WH-like_DNA-bd_sf"/>
</dbReference>
<dbReference type="SUPFAM" id="SSF52172">
    <property type="entry name" value="CheY-like"/>
    <property type="match status" value="1"/>
</dbReference>
<dbReference type="GO" id="GO:0000976">
    <property type="term" value="F:transcription cis-regulatory region binding"/>
    <property type="evidence" value="ECO:0007669"/>
    <property type="project" value="TreeGrafter"/>
</dbReference>
<dbReference type="PANTHER" id="PTHR48111">
    <property type="entry name" value="REGULATOR OF RPOS"/>
    <property type="match status" value="1"/>
</dbReference>
<feature type="modified residue" description="4-aspartylphosphate" evidence="6">
    <location>
        <position position="54"/>
    </location>
</feature>
<sequence>MNTRILAVDDEEGILRLIRRALERDGAVVDTVSDPCRLLSGEISLASYDLVLLDVMMPGIDGFSLLEKLRKDMDCPVLFLTAKTSEEDVMKGFGLGADDYIRKPFGVGELRARVQAHIRREKREKRNSVTVGDVRFYLKEKRVESGGGEIMLTPGEYAICEFLALHRGQVFSREQIYEKVFGYGGESDDSAITEHVKNIRGKFRKAGLSPIETVWGIGYKWKV</sequence>
<evidence type="ECO:0000256" key="5">
    <source>
        <dbReference type="ARBA" id="ARBA00024867"/>
    </source>
</evidence>
<protein>
    <recommendedName>
        <fullName evidence="1">Stage 0 sporulation protein A homolog</fullName>
    </recommendedName>
</protein>
<proteinExistence type="predicted"/>
<keyword evidence="6" id="KW-0597">Phosphoprotein</keyword>
<dbReference type="PROSITE" id="PS50110">
    <property type="entry name" value="RESPONSE_REGULATORY"/>
    <property type="match status" value="1"/>
</dbReference>
<evidence type="ECO:0000259" key="9">
    <source>
        <dbReference type="PROSITE" id="PS51755"/>
    </source>
</evidence>
<dbReference type="Gene3D" id="1.10.10.10">
    <property type="entry name" value="Winged helix-like DNA-binding domain superfamily/Winged helix DNA-binding domain"/>
    <property type="match status" value="1"/>
</dbReference>
<evidence type="ECO:0000313" key="11">
    <source>
        <dbReference type="Proteomes" id="UP000886723"/>
    </source>
</evidence>
<dbReference type="InterPro" id="IPR001789">
    <property type="entry name" value="Sig_transdc_resp-reg_receiver"/>
</dbReference>
<dbReference type="SMART" id="SM00862">
    <property type="entry name" value="Trans_reg_C"/>
    <property type="match status" value="1"/>
</dbReference>
<feature type="DNA-binding region" description="OmpR/PhoB-type" evidence="7">
    <location>
        <begin position="126"/>
        <end position="223"/>
    </location>
</feature>
<evidence type="ECO:0000259" key="8">
    <source>
        <dbReference type="PROSITE" id="PS50110"/>
    </source>
</evidence>
<dbReference type="PROSITE" id="PS51755">
    <property type="entry name" value="OMPR_PHOB"/>
    <property type="match status" value="1"/>
</dbReference>
<dbReference type="PANTHER" id="PTHR48111:SF2">
    <property type="entry name" value="RESPONSE REGULATOR SAER"/>
    <property type="match status" value="1"/>
</dbReference>